<dbReference type="PANTHER" id="PTHR38116:SF5">
    <property type="entry name" value="BZIP DOMAIN-CONTAINING PROTEIN"/>
    <property type="match status" value="1"/>
</dbReference>
<feature type="compositionally biased region" description="Low complexity" evidence="1">
    <location>
        <begin position="52"/>
        <end position="76"/>
    </location>
</feature>
<evidence type="ECO:0000313" key="4">
    <source>
        <dbReference type="Proteomes" id="UP000076874"/>
    </source>
</evidence>
<dbReference type="EMBL" id="AZHD01000001">
    <property type="protein sequence ID" value="OAA67907.1"/>
    <property type="molecule type" value="Genomic_DNA"/>
</dbReference>
<organism evidence="3 4">
    <name type="scientific">Niveomyces insectorum RCEF 264</name>
    <dbReference type="NCBI Taxonomy" id="1081102"/>
    <lineage>
        <taxon>Eukaryota</taxon>
        <taxon>Fungi</taxon>
        <taxon>Dikarya</taxon>
        <taxon>Ascomycota</taxon>
        <taxon>Pezizomycotina</taxon>
        <taxon>Sordariomycetes</taxon>
        <taxon>Hypocreomycetidae</taxon>
        <taxon>Hypocreales</taxon>
        <taxon>Cordycipitaceae</taxon>
        <taxon>Niveomyces</taxon>
    </lineage>
</organism>
<keyword evidence="4" id="KW-1185">Reference proteome</keyword>
<feature type="compositionally biased region" description="Low complexity" evidence="1">
    <location>
        <begin position="235"/>
        <end position="258"/>
    </location>
</feature>
<gene>
    <name evidence="3" type="ORF">SPI_00102</name>
</gene>
<dbReference type="Pfam" id="PF11905">
    <property type="entry name" value="DUF3425"/>
    <property type="match status" value="1"/>
</dbReference>
<dbReference type="OrthoDB" id="2245989at2759"/>
<dbReference type="Proteomes" id="UP000076874">
    <property type="component" value="Unassembled WGS sequence"/>
</dbReference>
<dbReference type="STRING" id="1081102.A0A167ZU09"/>
<feature type="compositionally biased region" description="Pro residues" evidence="1">
    <location>
        <begin position="224"/>
        <end position="234"/>
    </location>
</feature>
<reference evidence="3 4" key="1">
    <citation type="journal article" date="2016" name="Genome Biol. Evol.">
        <title>Divergent and convergent evolution of fungal pathogenicity.</title>
        <authorList>
            <person name="Shang Y."/>
            <person name="Xiao G."/>
            <person name="Zheng P."/>
            <person name="Cen K."/>
            <person name="Zhan S."/>
            <person name="Wang C."/>
        </authorList>
    </citation>
    <scope>NUCLEOTIDE SEQUENCE [LARGE SCALE GENOMIC DNA]</scope>
    <source>
        <strain evidence="3 4">RCEF 264</strain>
    </source>
</reference>
<name>A0A167ZU09_9HYPO</name>
<feature type="compositionally biased region" description="Low complexity" evidence="1">
    <location>
        <begin position="114"/>
        <end position="131"/>
    </location>
</feature>
<dbReference type="PANTHER" id="PTHR38116">
    <property type="entry name" value="CHROMOSOME 7, WHOLE GENOME SHOTGUN SEQUENCE"/>
    <property type="match status" value="1"/>
</dbReference>
<evidence type="ECO:0000259" key="2">
    <source>
        <dbReference type="PROSITE" id="PS00036"/>
    </source>
</evidence>
<dbReference type="PROSITE" id="PS00036">
    <property type="entry name" value="BZIP_BASIC"/>
    <property type="match status" value="1"/>
</dbReference>
<evidence type="ECO:0000313" key="3">
    <source>
        <dbReference type="EMBL" id="OAA67907.1"/>
    </source>
</evidence>
<feature type="compositionally biased region" description="Low complexity" evidence="1">
    <location>
        <begin position="30"/>
        <end position="45"/>
    </location>
</feature>
<feature type="compositionally biased region" description="Low complexity" evidence="1">
    <location>
        <begin position="446"/>
        <end position="457"/>
    </location>
</feature>
<dbReference type="CDD" id="cd14688">
    <property type="entry name" value="bZIP_YAP"/>
    <property type="match status" value="1"/>
</dbReference>
<feature type="region of interest" description="Disordered" evidence="1">
    <location>
        <begin position="30"/>
        <end position="93"/>
    </location>
</feature>
<feature type="region of interest" description="Disordered" evidence="1">
    <location>
        <begin position="213"/>
        <end position="258"/>
    </location>
</feature>
<feature type="compositionally biased region" description="Polar residues" evidence="1">
    <location>
        <begin position="304"/>
        <end position="343"/>
    </location>
</feature>
<feature type="compositionally biased region" description="Pro residues" evidence="1">
    <location>
        <begin position="144"/>
        <end position="157"/>
    </location>
</feature>
<feature type="compositionally biased region" description="Polar residues" evidence="1">
    <location>
        <begin position="280"/>
        <end position="290"/>
    </location>
</feature>
<feature type="compositionally biased region" description="Low complexity" evidence="1">
    <location>
        <begin position="213"/>
        <end position="223"/>
    </location>
</feature>
<evidence type="ECO:0000256" key="1">
    <source>
        <dbReference type="SAM" id="MobiDB-lite"/>
    </source>
</evidence>
<feature type="region of interest" description="Disordered" evidence="1">
    <location>
        <begin position="109"/>
        <end position="164"/>
    </location>
</feature>
<dbReference type="GO" id="GO:0003700">
    <property type="term" value="F:DNA-binding transcription factor activity"/>
    <property type="evidence" value="ECO:0007669"/>
    <property type="project" value="InterPro"/>
</dbReference>
<feature type="compositionally biased region" description="Acidic residues" evidence="1">
    <location>
        <begin position="415"/>
        <end position="430"/>
    </location>
</feature>
<proteinExistence type="predicted"/>
<feature type="domain" description="BZIP" evidence="2">
    <location>
        <begin position="81"/>
        <end position="95"/>
    </location>
</feature>
<feature type="region of interest" description="Disordered" evidence="1">
    <location>
        <begin position="270"/>
        <end position="377"/>
    </location>
</feature>
<feature type="region of interest" description="Disordered" evidence="1">
    <location>
        <begin position="414"/>
        <end position="469"/>
    </location>
</feature>
<feature type="compositionally biased region" description="Low complexity" evidence="1">
    <location>
        <begin position="291"/>
        <end position="303"/>
    </location>
</feature>
<dbReference type="InterPro" id="IPR021833">
    <property type="entry name" value="DUF3425"/>
</dbReference>
<dbReference type="InterPro" id="IPR004827">
    <property type="entry name" value="bZIP"/>
</dbReference>
<sequence>MASLYQSSWPTGDNVDFYFDGYSDFCAASGAGPGASSGRTASGQPSRPPAPRAGRASSAAASKASKASKTSKPAKANSDHRKEQNRLASRNYREKRKQKLALLQQILDDPVPPDVSSVPLTSTLSGGLSPSNLDLLAPAASSELPPPPPPPPPPQPPQQTLLDPFSNWLQGFTNQATGAHTALATAAPDMPDFPHWVMPDPAAQLFLSPADASPAAAPASMPAHLPPPPPPPTSVPALSAASSTSPPSSSAASSSGGSLPEADLFFSGLLSQPAMPPASPATSQPWHNSPATTTAASMSVASAPLSTTSPPEVQPAPASSLSPFSVVSPGRTTTLPSRPSPQSYPFAFGALPADSKLPPQPSTTTIQPPVRRRRRPNAKPVVRAMLHCIHTLTPQEKQRLARALMHEDDGRIEELADDDDDDDGDEEDDEGGHAHPTTADAGGWGESPAGAAAAAAAPNHHVTTPARLPWRHERRRQVFHRWNKELAAEPTLLAALDSPFVSTASPASGASGASGPHQASPRAPAILPLTTMTLQCRRSGFYAAILQNCLACGLVDLYSMFAAAGTGGYHDPDTYDEAYLAETDNALSPFTLDAAEAVAGVREALAGRGRLPPHDLQPTEAQILVAHHPYLDILPFPEFRTRALTLLAEMEAAEEAAAAATTAAAAGPYGDTNNISNYYNAGSVPSPACLFDEDELCYDMAMADGLVCWGGASGDTAAVSAQGRRSPGMGRDMRACVPWDGRSWEPQVWFLKKYWFLVGGWDDEMWRNCRWWHSMRGEELDYSVFASPS</sequence>
<dbReference type="AlphaFoldDB" id="A0A167ZU09"/>
<accession>A0A167ZU09</accession>
<protein>
    <recommendedName>
        <fullName evidence="2">BZIP domain-containing protein</fullName>
    </recommendedName>
</protein>
<comment type="caution">
    <text evidence="3">The sequence shown here is derived from an EMBL/GenBank/DDBJ whole genome shotgun (WGS) entry which is preliminary data.</text>
</comment>